<evidence type="ECO:0000256" key="19">
    <source>
        <dbReference type="ARBA" id="ARBA00044770"/>
    </source>
</evidence>
<evidence type="ECO:0000256" key="18">
    <source>
        <dbReference type="ARBA" id="ARBA00041418"/>
    </source>
</evidence>
<dbReference type="InterPro" id="IPR011923">
    <property type="entry name" value="RodA/MrdB"/>
</dbReference>
<keyword evidence="9" id="KW-0573">Peptidoglycan synthesis</keyword>
<keyword evidence="11 21" id="KW-0472">Membrane</keyword>
<keyword evidence="13" id="KW-0961">Cell wall biogenesis/degradation</keyword>
<keyword evidence="4" id="KW-0132">Cell division</keyword>
<evidence type="ECO:0000256" key="13">
    <source>
        <dbReference type="ARBA" id="ARBA00023316"/>
    </source>
</evidence>
<evidence type="ECO:0000256" key="16">
    <source>
        <dbReference type="ARBA" id="ARBA00038053"/>
    </source>
</evidence>
<feature type="transmembrane region" description="Helical" evidence="21">
    <location>
        <begin position="335"/>
        <end position="359"/>
    </location>
</feature>
<keyword evidence="7 21" id="KW-0812">Transmembrane</keyword>
<dbReference type="NCBIfam" id="TIGR02614">
    <property type="entry name" value="ftsW"/>
    <property type="match status" value="1"/>
</dbReference>
<evidence type="ECO:0000256" key="14">
    <source>
        <dbReference type="ARBA" id="ARBA00032370"/>
    </source>
</evidence>
<evidence type="ECO:0000256" key="20">
    <source>
        <dbReference type="ARBA" id="ARBA00049902"/>
    </source>
</evidence>
<comment type="caution">
    <text evidence="22">The sequence shown here is derived from an EMBL/GenBank/DDBJ whole genome shotgun (WGS) entry which is preliminary data.</text>
</comment>
<comment type="subcellular location">
    <subcellularLocation>
        <location evidence="1">Cell membrane</location>
        <topology evidence="1">Multi-pass membrane protein</topology>
    </subcellularLocation>
</comment>
<comment type="catalytic activity">
    <reaction evidence="20">
        <text>[GlcNAc-(1-&gt;4)-Mur2Ac(oyl-L-Ala-gamma-D-Glu-L-Lys-D-Ala-D-Ala)](n)-di-trans,octa-cis-undecaprenyl diphosphate + beta-D-GlcNAc-(1-&gt;4)-Mur2Ac(oyl-L-Ala-gamma-D-Glu-L-Lys-D-Ala-D-Ala)-di-trans,octa-cis-undecaprenyl diphosphate = [GlcNAc-(1-&gt;4)-Mur2Ac(oyl-L-Ala-gamma-D-Glu-L-Lys-D-Ala-D-Ala)](n+1)-di-trans,octa-cis-undecaprenyl diphosphate + di-trans,octa-cis-undecaprenyl diphosphate + H(+)</text>
        <dbReference type="Rhea" id="RHEA:23708"/>
        <dbReference type="Rhea" id="RHEA-COMP:9602"/>
        <dbReference type="Rhea" id="RHEA-COMP:9603"/>
        <dbReference type="ChEBI" id="CHEBI:15378"/>
        <dbReference type="ChEBI" id="CHEBI:58405"/>
        <dbReference type="ChEBI" id="CHEBI:60033"/>
        <dbReference type="ChEBI" id="CHEBI:78435"/>
        <dbReference type="EC" id="2.4.99.28"/>
    </reaction>
</comment>
<name>A0ABV6YUZ9_UNCC1</name>
<feature type="transmembrane region" description="Helical" evidence="21">
    <location>
        <begin position="139"/>
        <end position="157"/>
    </location>
</feature>
<keyword evidence="23" id="KW-1185">Reference proteome</keyword>
<dbReference type="PANTHER" id="PTHR30474">
    <property type="entry name" value="CELL CYCLE PROTEIN"/>
    <property type="match status" value="1"/>
</dbReference>
<evidence type="ECO:0000313" key="22">
    <source>
        <dbReference type="EMBL" id="MFC1850030.1"/>
    </source>
</evidence>
<feature type="transmembrane region" description="Helical" evidence="21">
    <location>
        <begin position="12"/>
        <end position="33"/>
    </location>
</feature>
<dbReference type="InterPro" id="IPR013437">
    <property type="entry name" value="FtsW"/>
</dbReference>
<feature type="transmembrane region" description="Helical" evidence="21">
    <location>
        <begin position="187"/>
        <end position="206"/>
    </location>
</feature>
<feature type="transmembrane region" description="Helical" evidence="21">
    <location>
        <begin position="70"/>
        <end position="91"/>
    </location>
</feature>
<evidence type="ECO:0000313" key="23">
    <source>
        <dbReference type="Proteomes" id="UP001594351"/>
    </source>
</evidence>
<feature type="transmembrane region" description="Helical" evidence="21">
    <location>
        <begin position="163"/>
        <end position="180"/>
    </location>
</feature>
<dbReference type="EMBL" id="JBHPBY010000072">
    <property type="protein sequence ID" value="MFC1850030.1"/>
    <property type="molecule type" value="Genomic_DNA"/>
</dbReference>
<evidence type="ECO:0000256" key="6">
    <source>
        <dbReference type="ARBA" id="ARBA00022679"/>
    </source>
</evidence>
<keyword evidence="5" id="KW-0328">Glycosyltransferase</keyword>
<evidence type="ECO:0000256" key="11">
    <source>
        <dbReference type="ARBA" id="ARBA00023136"/>
    </source>
</evidence>
<keyword evidence="8" id="KW-0133">Cell shape</keyword>
<keyword evidence="12" id="KW-0131">Cell cycle</keyword>
<evidence type="ECO:0000256" key="12">
    <source>
        <dbReference type="ARBA" id="ARBA00023306"/>
    </source>
</evidence>
<evidence type="ECO:0000256" key="5">
    <source>
        <dbReference type="ARBA" id="ARBA00022676"/>
    </source>
</evidence>
<evidence type="ECO:0000256" key="9">
    <source>
        <dbReference type="ARBA" id="ARBA00022984"/>
    </source>
</evidence>
<organism evidence="22 23">
    <name type="scientific">candidate division CSSED10-310 bacterium</name>
    <dbReference type="NCBI Taxonomy" id="2855610"/>
    <lineage>
        <taxon>Bacteria</taxon>
        <taxon>Bacteria division CSSED10-310</taxon>
    </lineage>
</organism>
<keyword evidence="3" id="KW-1003">Cell membrane</keyword>
<accession>A0ABV6YUZ9</accession>
<dbReference type="InterPro" id="IPR001182">
    <property type="entry name" value="FtsW/RodA"/>
</dbReference>
<reference evidence="22 23" key="1">
    <citation type="submission" date="2024-09" db="EMBL/GenBank/DDBJ databases">
        <title>Laminarin stimulates single cell rates of sulfate reduction while oxygen inhibits transcriptomic activity in coastal marine sediment.</title>
        <authorList>
            <person name="Lindsay M."/>
            <person name="Orcutt B."/>
            <person name="Emerson D."/>
            <person name="Stepanauskas R."/>
            <person name="D'Angelo T."/>
        </authorList>
    </citation>
    <scope>NUCLEOTIDE SEQUENCE [LARGE SCALE GENOMIC DNA]</scope>
    <source>
        <strain evidence="22">SAG AM-311-K15</strain>
    </source>
</reference>
<evidence type="ECO:0000256" key="15">
    <source>
        <dbReference type="ARBA" id="ARBA00033270"/>
    </source>
</evidence>
<protein>
    <recommendedName>
        <fullName evidence="17">Probable peptidoglycan glycosyltransferase FtsW</fullName>
        <ecNumber evidence="19">2.4.99.28</ecNumber>
    </recommendedName>
    <alternativeName>
        <fullName evidence="18">Cell division protein FtsW</fullName>
    </alternativeName>
    <alternativeName>
        <fullName evidence="15">Cell wall polymerase</fullName>
    </alternativeName>
    <alternativeName>
        <fullName evidence="14">Peptidoglycan polymerase</fullName>
    </alternativeName>
</protein>
<comment type="similarity">
    <text evidence="16">Belongs to the SEDS family. FtsW subfamily.</text>
</comment>
<evidence type="ECO:0000256" key="1">
    <source>
        <dbReference type="ARBA" id="ARBA00004651"/>
    </source>
</evidence>
<dbReference type="EC" id="2.4.99.28" evidence="19"/>
<evidence type="ECO:0000256" key="7">
    <source>
        <dbReference type="ARBA" id="ARBA00022692"/>
    </source>
</evidence>
<sequence length="363" mass="40551">MLKTFPCDKFLLVIVLFLLAVGIIMIYSSSAIFAGEKFDDPNRFLLRQIAWTLLGLASLYVFLQWDYHKLPIVIYAGLLVCLLSLITVLIPKFGVEINGARRWLSFGFINFQPSEFTKLILTLYFAFILAKKRERIQDFNYAILPLLVLISLYLLLIVLEPDLGTVIIIGIILFSMLFLAGARMSHLMVLVLGLLPFLYVLIWHVGYRRERILAFLEPEKDPLNTGFQVIQSKIAIGSGGTFGRGLGEGVQKLYYLPESHTDFIYSVLCEELGFIGGVTIIILFMLFIWRGMRIALHAPDYYGSLLATGITLMIGIQAFINMAVVMGIFPTKGLALPFISFGGSSLLSNLTATGILLNISAKV</sequence>
<evidence type="ECO:0000256" key="17">
    <source>
        <dbReference type="ARBA" id="ARBA00041185"/>
    </source>
</evidence>
<dbReference type="NCBIfam" id="TIGR02210">
    <property type="entry name" value="rodA_shape"/>
    <property type="match status" value="1"/>
</dbReference>
<dbReference type="PANTHER" id="PTHR30474:SF2">
    <property type="entry name" value="PEPTIDOGLYCAN GLYCOSYLTRANSFERASE FTSW-RELATED"/>
    <property type="match status" value="1"/>
</dbReference>
<evidence type="ECO:0000256" key="2">
    <source>
        <dbReference type="ARBA" id="ARBA00004752"/>
    </source>
</evidence>
<feature type="transmembrane region" description="Helical" evidence="21">
    <location>
        <begin position="45"/>
        <end position="63"/>
    </location>
</feature>
<dbReference type="Pfam" id="PF01098">
    <property type="entry name" value="FTSW_RODA_SPOVE"/>
    <property type="match status" value="1"/>
</dbReference>
<evidence type="ECO:0000256" key="21">
    <source>
        <dbReference type="SAM" id="Phobius"/>
    </source>
</evidence>
<keyword evidence="10 21" id="KW-1133">Transmembrane helix</keyword>
<evidence type="ECO:0000256" key="4">
    <source>
        <dbReference type="ARBA" id="ARBA00022618"/>
    </source>
</evidence>
<keyword evidence="6" id="KW-0808">Transferase</keyword>
<comment type="pathway">
    <text evidence="2">Cell wall biogenesis; peptidoglycan biosynthesis.</text>
</comment>
<proteinExistence type="inferred from homology"/>
<feature type="transmembrane region" description="Helical" evidence="21">
    <location>
        <begin position="103"/>
        <end position="127"/>
    </location>
</feature>
<evidence type="ECO:0000256" key="10">
    <source>
        <dbReference type="ARBA" id="ARBA00022989"/>
    </source>
</evidence>
<feature type="transmembrane region" description="Helical" evidence="21">
    <location>
        <begin position="263"/>
        <end position="289"/>
    </location>
</feature>
<evidence type="ECO:0000256" key="3">
    <source>
        <dbReference type="ARBA" id="ARBA00022475"/>
    </source>
</evidence>
<evidence type="ECO:0000256" key="8">
    <source>
        <dbReference type="ARBA" id="ARBA00022960"/>
    </source>
</evidence>
<feature type="transmembrane region" description="Helical" evidence="21">
    <location>
        <begin position="301"/>
        <end position="329"/>
    </location>
</feature>
<dbReference type="Proteomes" id="UP001594351">
    <property type="component" value="Unassembled WGS sequence"/>
</dbReference>
<gene>
    <name evidence="22" type="primary">ftsW</name>
    <name evidence="22" type="ORF">ACFL27_07555</name>
</gene>